<evidence type="ECO:0000313" key="1">
    <source>
        <dbReference type="EMBL" id="PTQ86845.1"/>
    </source>
</evidence>
<proteinExistence type="predicted"/>
<organism evidence="1 2">
    <name type="scientific">Nitrosomonas ureae</name>
    <dbReference type="NCBI Taxonomy" id="44577"/>
    <lineage>
        <taxon>Bacteria</taxon>
        <taxon>Pseudomonadati</taxon>
        <taxon>Pseudomonadota</taxon>
        <taxon>Betaproteobacteria</taxon>
        <taxon>Nitrosomonadales</taxon>
        <taxon>Nitrosomonadaceae</taxon>
        <taxon>Nitrosomonas</taxon>
    </lineage>
</organism>
<name>A0A2T5ISM0_9PROT</name>
<protein>
    <submittedName>
        <fullName evidence="1">Uncharacterized protein</fullName>
    </submittedName>
</protein>
<comment type="caution">
    <text evidence="1">The sequence shown here is derived from an EMBL/GenBank/DDBJ whole genome shotgun (WGS) entry which is preliminary data.</text>
</comment>
<dbReference type="RefSeq" id="WP_107786395.1">
    <property type="nucleotide sequence ID" value="NZ_QAOL01000008.1"/>
</dbReference>
<dbReference type="EMBL" id="QAOL01000008">
    <property type="protein sequence ID" value="PTQ86845.1"/>
    <property type="molecule type" value="Genomic_DNA"/>
</dbReference>
<dbReference type="AlphaFoldDB" id="A0A2T5ISM0"/>
<gene>
    <name evidence="1" type="ORF">C8R28_100840</name>
</gene>
<dbReference type="Proteomes" id="UP000244110">
    <property type="component" value="Unassembled WGS sequence"/>
</dbReference>
<evidence type="ECO:0000313" key="2">
    <source>
        <dbReference type="Proteomes" id="UP000244110"/>
    </source>
</evidence>
<reference evidence="1 2" key="1">
    <citation type="submission" date="2018-04" db="EMBL/GenBank/DDBJ databases">
        <title>Active sludge and wastewater microbial communities from Klosterneuburg, Austria.</title>
        <authorList>
            <person name="Wagner M."/>
        </authorList>
    </citation>
    <scope>NUCLEOTIDE SEQUENCE [LARGE SCALE GENOMIC DNA]</scope>
    <source>
        <strain evidence="1 2">Nm4</strain>
    </source>
</reference>
<sequence length="638" mass="71152">MTLLALDDLSGSEKIKLVRELGTIRKNLPGVAGVNKLTLVKRVREIRQLLSIAFDRPVAILSIDPTNPAESIKKLTDYLRNGISAVPESLRGAEADTLRKIIKMLSRGSDERAYQEANSDWMDAYADLRIPAGGAAEMAAFDHYKSAGNVFDVDADRIKSIEDEIKELSYKPLENTPEIIAQQEEAQKEYEKLRHALTDLLAVNEANGYDKEAIEKASNMFEIASIKKQEAWDKLISLNRQRHEIRKNQVKELKESLAPIGRKIIDAIVDTSKVTKEQAESWANSQVIGKSAIARLKKAGYPEADVRRDMAEFYRISGGKLRLIKIESERSGRAHAKGIGHFEDASINPGNGFNKSVLWHEMAHHLEADSAAKSAANGYLLKRRESDKVFSLRSLTGNLGYRSNEGAYKDDFIDPYVGKVYRDQTTEVWAMGIQYLANPYDAAMLASKDPEMAALMAGYLQADLTPAMKLFQSLQDQAKDIVQGRRDIEQSEYEKALEKLSEGVEIVGNSWFSDLDRIDQENLLGKWGGLADPKAKYIGSWGSYRVFTGKFKNPFTKRVANGFGVAFTSQSGSFVYPGEPGRRNIPTSVAVHGDMLTLKAFLRISSMRDNNIIGVLYNIAARKDKVIEMAKELQGEQS</sequence>
<accession>A0A2T5ISM0</accession>